<feature type="transmembrane region" description="Helical" evidence="1">
    <location>
        <begin position="73"/>
        <end position="92"/>
    </location>
</feature>
<accession>A0A5S3VDW4</accession>
<feature type="transmembrane region" description="Helical" evidence="1">
    <location>
        <begin position="132"/>
        <end position="154"/>
    </location>
</feature>
<feature type="transmembrane region" description="Helical" evidence="1">
    <location>
        <begin position="41"/>
        <end position="61"/>
    </location>
</feature>
<gene>
    <name evidence="2" type="ORF">CWC19_00965</name>
</gene>
<evidence type="ECO:0000313" key="3">
    <source>
        <dbReference type="Proteomes" id="UP000307217"/>
    </source>
</evidence>
<reference evidence="2 3" key="1">
    <citation type="submission" date="2018-01" db="EMBL/GenBank/DDBJ databases">
        <authorList>
            <person name="Paulsen S."/>
            <person name="Gram L.K."/>
        </authorList>
    </citation>
    <scope>NUCLEOTIDE SEQUENCE [LARGE SCALE GENOMIC DNA]</scope>
    <source>
        <strain evidence="2 3">S3790</strain>
    </source>
</reference>
<protein>
    <submittedName>
        <fullName evidence="2">Uncharacterized protein</fullName>
    </submittedName>
</protein>
<dbReference type="AlphaFoldDB" id="A0A5S3VDW4"/>
<dbReference type="RefSeq" id="WP_138589572.1">
    <property type="nucleotide sequence ID" value="NZ_PNBX01000003.1"/>
</dbReference>
<dbReference type="Proteomes" id="UP000307217">
    <property type="component" value="Unassembled WGS sequence"/>
</dbReference>
<keyword evidence="1" id="KW-0812">Transmembrane</keyword>
<reference evidence="3" key="2">
    <citation type="submission" date="2019-06" db="EMBL/GenBank/DDBJ databases">
        <title>Co-occurence of chitin degradation, pigmentation and bioactivity in marine Pseudoalteromonas.</title>
        <authorList>
            <person name="Sonnenschein E.C."/>
            <person name="Bech P.K."/>
        </authorList>
    </citation>
    <scope>NUCLEOTIDE SEQUENCE [LARGE SCALE GENOMIC DNA]</scope>
    <source>
        <strain evidence="3">S3790</strain>
    </source>
</reference>
<name>A0A5S3VDW4_9GAMM</name>
<feature type="transmembrane region" description="Helical" evidence="1">
    <location>
        <begin position="98"/>
        <end position="120"/>
    </location>
</feature>
<evidence type="ECO:0000313" key="2">
    <source>
        <dbReference type="EMBL" id="TMO70419.1"/>
    </source>
</evidence>
<keyword evidence="1" id="KW-0472">Membrane</keyword>
<keyword evidence="1" id="KW-1133">Transmembrane helix</keyword>
<comment type="caution">
    <text evidence="2">The sequence shown here is derived from an EMBL/GenBank/DDBJ whole genome shotgun (WGS) entry which is preliminary data.</text>
</comment>
<evidence type="ECO:0000256" key="1">
    <source>
        <dbReference type="SAM" id="Phobius"/>
    </source>
</evidence>
<feature type="transmembrane region" description="Helical" evidence="1">
    <location>
        <begin position="12"/>
        <end position="35"/>
    </location>
</feature>
<sequence>MFFEVSKDVLNAFLIIVRNHANILTFIALGIFIFLKDRLAIRFAAVCAAFYSIGFFSYPLVISLDKEILIYRYIYWAANDVLFMAIIAYWALKDKVYLWQSIIAQLIVLPAPLLQLFRLVDRHLLDLTYSTYLYKTILPLVNIIVVLLCFAPLLSSLKRASKTKISLS</sequence>
<proteinExistence type="predicted"/>
<organism evidence="2 3">
    <name type="scientific">Pseudoalteromonas aurantia</name>
    <dbReference type="NCBI Taxonomy" id="43654"/>
    <lineage>
        <taxon>Bacteria</taxon>
        <taxon>Pseudomonadati</taxon>
        <taxon>Pseudomonadota</taxon>
        <taxon>Gammaproteobacteria</taxon>
        <taxon>Alteromonadales</taxon>
        <taxon>Pseudoalteromonadaceae</taxon>
        <taxon>Pseudoalteromonas</taxon>
    </lineage>
</organism>
<dbReference type="EMBL" id="PNBX01000003">
    <property type="protein sequence ID" value="TMO70419.1"/>
    <property type="molecule type" value="Genomic_DNA"/>
</dbReference>
<dbReference type="OrthoDB" id="6306757at2"/>